<gene>
    <name evidence="3" type="ORF">HYN69_18580</name>
</gene>
<dbReference type="AlphaFoldDB" id="A0A2S0US16"/>
<proteinExistence type="predicted"/>
<feature type="transmembrane region" description="Helical" evidence="2">
    <location>
        <begin position="66"/>
        <end position="93"/>
    </location>
</feature>
<evidence type="ECO:0000313" key="3">
    <source>
        <dbReference type="EMBL" id="AWB50608.1"/>
    </source>
</evidence>
<name>A0A2S0US16_9RHOB</name>
<keyword evidence="2" id="KW-0472">Membrane</keyword>
<reference evidence="3 4" key="1">
    <citation type="submission" date="2018-04" db="EMBL/GenBank/DDBJ databases">
        <title>Genome sequencing of Gemmobacter.</title>
        <authorList>
            <person name="Yi H."/>
            <person name="Baek M.-G."/>
        </authorList>
    </citation>
    <scope>NUCLEOTIDE SEQUENCE [LARGE SCALE GENOMIC DNA]</scope>
    <source>
        <strain evidence="3 4">HYN0069</strain>
        <plasmid evidence="4">Plasmid unnamed1</plasmid>
    </source>
</reference>
<dbReference type="InterPro" id="IPR009937">
    <property type="entry name" value="Phage_holin_3_6"/>
</dbReference>
<evidence type="ECO:0000256" key="1">
    <source>
        <dbReference type="SAM" id="MobiDB-lite"/>
    </source>
</evidence>
<keyword evidence="3" id="KW-0614">Plasmid</keyword>
<sequence>MDGRRGFDRLDGSRPIDGGQPVTDTSSSTDHRSTADLISSAFQHVNGLVRGEISLAKAEIQESMKYMLAGIGMMAAAAVMVIVSLNVFAAAIVAGLTEAGLHPGWAAFLTGVFFLVAAGILAMIGKKALDPENLMPTRTARNVRRDAETVKEATR</sequence>
<keyword evidence="4" id="KW-1185">Reference proteome</keyword>
<feature type="region of interest" description="Disordered" evidence="1">
    <location>
        <begin position="1"/>
        <end position="31"/>
    </location>
</feature>
<feature type="transmembrane region" description="Helical" evidence="2">
    <location>
        <begin position="105"/>
        <end position="125"/>
    </location>
</feature>
<evidence type="ECO:0000256" key="2">
    <source>
        <dbReference type="SAM" id="Phobius"/>
    </source>
</evidence>
<keyword evidence="2" id="KW-1133">Transmembrane helix</keyword>
<dbReference type="Proteomes" id="UP000244496">
    <property type="component" value="Plasmid unnamed1"/>
</dbReference>
<feature type="compositionally biased region" description="Basic and acidic residues" evidence="1">
    <location>
        <begin position="1"/>
        <end position="14"/>
    </location>
</feature>
<evidence type="ECO:0000313" key="4">
    <source>
        <dbReference type="Proteomes" id="UP000244496"/>
    </source>
</evidence>
<geneLocation type="plasmid" evidence="3">
    <name>unnamed1</name>
</geneLocation>
<dbReference type="Pfam" id="PF07332">
    <property type="entry name" value="Phage_holin_3_6"/>
    <property type="match status" value="1"/>
</dbReference>
<dbReference type="EMBL" id="CP028919">
    <property type="protein sequence ID" value="AWB50608.1"/>
    <property type="molecule type" value="Genomic_DNA"/>
</dbReference>
<accession>A0A2S0US16</accession>
<protein>
    <submittedName>
        <fullName evidence="3">Phage holin family protein</fullName>
    </submittedName>
</protein>
<dbReference type="KEGG" id="geh:HYN69_18580"/>
<organism evidence="3 4">
    <name type="scientific">Paragemmobacter aquarius</name>
    <dbReference type="NCBI Taxonomy" id="2169400"/>
    <lineage>
        <taxon>Bacteria</taxon>
        <taxon>Pseudomonadati</taxon>
        <taxon>Pseudomonadota</taxon>
        <taxon>Alphaproteobacteria</taxon>
        <taxon>Rhodobacterales</taxon>
        <taxon>Paracoccaceae</taxon>
        <taxon>Paragemmobacter</taxon>
    </lineage>
</organism>
<keyword evidence="2" id="KW-0812">Transmembrane</keyword>